<proteinExistence type="predicted"/>
<dbReference type="EMBL" id="FRAM01000004">
    <property type="protein sequence ID" value="SHK63475.1"/>
    <property type="molecule type" value="Genomic_DNA"/>
</dbReference>
<keyword evidence="2" id="KW-1185">Reference proteome</keyword>
<protein>
    <submittedName>
        <fullName evidence="1">Uncharacterized protein</fullName>
    </submittedName>
</protein>
<evidence type="ECO:0000313" key="1">
    <source>
        <dbReference type="EMBL" id="SHK63475.1"/>
    </source>
</evidence>
<sequence length="69" mass="8167">MKVLQTCALKSLEYGDYFQFKGRDQMYVCIGRFSDSSIHYQSTNSGRRYISNWWDKNQNSPVEILQYGN</sequence>
<dbReference type="Proteomes" id="UP000184498">
    <property type="component" value="Unassembled WGS sequence"/>
</dbReference>
<accession>A0A1M6U2H8</accession>
<gene>
    <name evidence="1" type="ORF">SAMN05444371_3087</name>
</gene>
<reference evidence="2" key="1">
    <citation type="submission" date="2016-11" db="EMBL/GenBank/DDBJ databases">
        <authorList>
            <person name="Varghese N."/>
            <person name="Submissions S."/>
        </authorList>
    </citation>
    <scope>NUCLEOTIDE SEQUENCE [LARGE SCALE GENOMIC DNA]</scope>
    <source>
        <strain evidence="2">DSM 18016</strain>
    </source>
</reference>
<name>A0A1M6U2H8_9FLAO</name>
<dbReference type="AlphaFoldDB" id="A0A1M6U2H8"/>
<organism evidence="1 2">
    <name type="scientific">Epilithonimonas mollis</name>
    <dbReference type="NCBI Taxonomy" id="216903"/>
    <lineage>
        <taxon>Bacteria</taxon>
        <taxon>Pseudomonadati</taxon>
        <taxon>Bacteroidota</taxon>
        <taxon>Flavobacteriia</taxon>
        <taxon>Flavobacteriales</taxon>
        <taxon>Weeksellaceae</taxon>
        <taxon>Chryseobacterium group</taxon>
        <taxon>Epilithonimonas</taxon>
    </lineage>
</organism>
<evidence type="ECO:0000313" key="2">
    <source>
        <dbReference type="Proteomes" id="UP000184498"/>
    </source>
</evidence>
<dbReference type="STRING" id="216903.SAMN05444371_3087"/>